<keyword evidence="4" id="KW-0963">Cytoplasm</keyword>
<evidence type="ECO:0000256" key="1">
    <source>
        <dbReference type="ARBA" id="ARBA00000971"/>
    </source>
</evidence>
<dbReference type="PANTHER" id="PTHR47861">
    <property type="entry name" value="FKBP-TYPE PEPTIDYL-PROLYL CIS-TRANS ISOMERASE SLYD"/>
    <property type="match status" value="1"/>
</dbReference>
<dbReference type="AlphaFoldDB" id="Q9YER4"/>
<evidence type="ECO:0000313" key="12">
    <source>
        <dbReference type="EMBL" id="BAA79482.1"/>
    </source>
</evidence>
<dbReference type="SUPFAM" id="SSF54534">
    <property type="entry name" value="FKBP-like"/>
    <property type="match status" value="1"/>
</dbReference>
<comment type="catalytic activity">
    <reaction evidence="1 8 9">
        <text>[protein]-peptidylproline (omega=180) = [protein]-peptidylproline (omega=0)</text>
        <dbReference type="Rhea" id="RHEA:16237"/>
        <dbReference type="Rhea" id="RHEA-COMP:10747"/>
        <dbReference type="Rhea" id="RHEA-COMP:10748"/>
        <dbReference type="ChEBI" id="CHEBI:83833"/>
        <dbReference type="ChEBI" id="CHEBI:83834"/>
        <dbReference type="EC" id="5.2.1.8"/>
    </reaction>
</comment>
<dbReference type="EMBL" id="BA000002">
    <property type="protein sequence ID" value="BAA79482.1"/>
    <property type="molecule type" value="Genomic_DNA"/>
</dbReference>
<dbReference type="GO" id="GO:0003755">
    <property type="term" value="F:peptidyl-prolyl cis-trans isomerase activity"/>
    <property type="evidence" value="ECO:0007669"/>
    <property type="project" value="UniProtKB-UniRule"/>
</dbReference>
<protein>
    <recommendedName>
        <fullName evidence="9">Peptidyl-prolyl cis-trans isomerase</fullName>
        <ecNumber evidence="9">5.2.1.8</ecNumber>
    </recommendedName>
</protein>
<dbReference type="STRING" id="272557.APE_0517"/>
<evidence type="ECO:0000259" key="11">
    <source>
        <dbReference type="PROSITE" id="PS50059"/>
    </source>
</evidence>
<keyword evidence="13" id="KW-1185">Reference proteome</keyword>
<evidence type="ECO:0000256" key="7">
    <source>
        <dbReference type="ARBA" id="ARBA00023235"/>
    </source>
</evidence>
<comment type="subcellular location">
    <subcellularLocation>
        <location evidence="2">Cytoplasm</location>
    </subcellularLocation>
</comment>
<proteinExistence type="inferred from homology"/>
<dbReference type="EC" id="5.2.1.8" evidence="9"/>
<keyword evidence="5 8" id="KW-0697">Rotamase</keyword>
<evidence type="ECO:0000256" key="2">
    <source>
        <dbReference type="ARBA" id="ARBA00004496"/>
    </source>
</evidence>
<dbReference type="GO" id="GO:0005737">
    <property type="term" value="C:cytoplasm"/>
    <property type="evidence" value="ECO:0007669"/>
    <property type="project" value="UniProtKB-SubCell"/>
</dbReference>
<evidence type="ECO:0000256" key="4">
    <source>
        <dbReference type="ARBA" id="ARBA00022490"/>
    </source>
</evidence>
<evidence type="ECO:0000256" key="9">
    <source>
        <dbReference type="RuleBase" id="RU003915"/>
    </source>
</evidence>
<accession>Q9YER4</accession>
<evidence type="ECO:0000313" key="13">
    <source>
        <dbReference type="Proteomes" id="UP000002518"/>
    </source>
</evidence>
<dbReference type="Pfam" id="PF00254">
    <property type="entry name" value="FKBP_C"/>
    <property type="match status" value="1"/>
</dbReference>
<reference evidence="12 13" key="1">
    <citation type="journal article" date="1999" name="DNA Res.">
        <title>Complete genome sequence of an aerobic hyper-thermophilic crenarchaeon, Aeropyrum pernix K1.</title>
        <authorList>
            <person name="Kawarabayasi Y."/>
            <person name="Hino Y."/>
            <person name="Horikawa H."/>
            <person name="Yamazaki S."/>
            <person name="Haikawa Y."/>
            <person name="Jin-no K."/>
            <person name="Takahashi M."/>
            <person name="Sekine M."/>
            <person name="Baba S."/>
            <person name="Ankai A."/>
            <person name="Kosugi H."/>
            <person name="Hosoyama A."/>
            <person name="Fukui S."/>
            <person name="Nagai Y."/>
            <person name="Nishijima K."/>
            <person name="Nakazawa H."/>
            <person name="Takamiya M."/>
            <person name="Masuda S."/>
            <person name="Funahashi T."/>
            <person name="Tanaka T."/>
            <person name="Kudoh Y."/>
            <person name="Yamazaki J."/>
            <person name="Kushida N."/>
            <person name="Oguchi A."/>
            <person name="Aoki K."/>
            <person name="Kubota K."/>
            <person name="Nakamura Y."/>
            <person name="Nomura N."/>
            <person name="Sako Y."/>
            <person name="Kikuchi H."/>
        </authorList>
    </citation>
    <scope>NUCLEOTIDE SEQUENCE [LARGE SCALE GENOMIC DNA]</scope>
    <source>
        <strain evidence="13">ATCC 700893 / DSM 11879 / JCM 9820 / NBRC 100138 / K1</strain>
    </source>
</reference>
<gene>
    <name evidence="12" type="ordered locus">APE_0517</name>
</gene>
<dbReference type="Proteomes" id="UP000002518">
    <property type="component" value="Chromosome"/>
</dbReference>
<keyword evidence="7 8" id="KW-0413">Isomerase</keyword>
<feature type="domain" description="PPIase FKBP-type" evidence="11">
    <location>
        <begin position="7"/>
        <end position="98"/>
    </location>
</feature>
<dbReference type="InterPro" id="IPR046357">
    <property type="entry name" value="PPIase_dom_sf"/>
</dbReference>
<organism evidence="12 13">
    <name type="scientific">Aeropyrum pernix (strain ATCC 700893 / DSM 11879 / JCM 9820 / NBRC 100138 / K1)</name>
    <dbReference type="NCBI Taxonomy" id="272557"/>
    <lineage>
        <taxon>Archaea</taxon>
        <taxon>Thermoproteota</taxon>
        <taxon>Thermoprotei</taxon>
        <taxon>Desulfurococcales</taxon>
        <taxon>Desulfurococcaceae</taxon>
        <taxon>Aeropyrum</taxon>
    </lineage>
</organism>
<dbReference type="eggNOG" id="arCOG00980">
    <property type="taxonomic scope" value="Archaea"/>
</dbReference>
<name>Q9YER4_AERPE</name>
<dbReference type="PIR" id="F72748">
    <property type="entry name" value="F72748"/>
</dbReference>
<feature type="region of interest" description="Disordered" evidence="10">
    <location>
        <begin position="232"/>
        <end position="268"/>
    </location>
</feature>
<dbReference type="GO" id="GO:0042026">
    <property type="term" value="P:protein refolding"/>
    <property type="evidence" value="ECO:0007669"/>
    <property type="project" value="UniProtKB-ARBA"/>
</dbReference>
<evidence type="ECO:0000256" key="3">
    <source>
        <dbReference type="ARBA" id="ARBA00006577"/>
    </source>
</evidence>
<dbReference type="EnsemblBacteria" id="BAA79482">
    <property type="protein sequence ID" value="BAA79482"/>
    <property type="gene ID" value="APE_0517"/>
</dbReference>
<dbReference type="InterPro" id="IPR001179">
    <property type="entry name" value="PPIase_FKBP_dom"/>
</dbReference>
<evidence type="ECO:0000256" key="10">
    <source>
        <dbReference type="SAM" id="MobiDB-lite"/>
    </source>
</evidence>
<dbReference type="Gene3D" id="2.40.10.330">
    <property type="match status" value="1"/>
</dbReference>
<evidence type="ECO:0000256" key="8">
    <source>
        <dbReference type="PROSITE-ProRule" id="PRU00277"/>
    </source>
</evidence>
<dbReference type="InterPro" id="IPR048261">
    <property type="entry name" value="SlpA/SlyD-like_ins_sf"/>
</dbReference>
<dbReference type="KEGG" id="ape:APE_0517"/>
<sequence length="268" mass="29608">MMPLKDGDFVLINYTVKVVEDGSERVIDTTLEEVAKKSGIYDPKRVYKEFPVIVGKTSLLGPLEKVLKELDVGERREVEVPPEEAFGEYKKELVVRVPVKRLRRMNIPVRVGEEVEAGGRRGKIIRVTERFAFIDFNHPLAGKKLKIEVEVVGKVDSVEDKARILAARALGLDPDKIHAEVREGGKEITLKLPPEVLGLSDLDALLAKAVSDVREYLSPRKVDVVISIEFPEEAREEAEASDTGEGGEAEGESEQAAEPGGGEERQEG</sequence>
<dbReference type="Gene3D" id="3.10.50.40">
    <property type="match status" value="1"/>
</dbReference>
<comment type="similarity">
    <text evidence="3 9">Belongs to the FKBP-type PPIase family.</text>
</comment>
<dbReference type="PANTHER" id="PTHR47861:SF3">
    <property type="entry name" value="FKBP-TYPE PEPTIDYL-PROLYL CIS-TRANS ISOMERASE SLYD"/>
    <property type="match status" value="1"/>
</dbReference>
<evidence type="ECO:0000256" key="5">
    <source>
        <dbReference type="ARBA" id="ARBA00023110"/>
    </source>
</evidence>
<keyword evidence="6" id="KW-0143">Chaperone</keyword>
<evidence type="ECO:0000256" key="6">
    <source>
        <dbReference type="ARBA" id="ARBA00023186"/>
    </source>
</evidence>
<feature type="compositionally biased region" description="Acidic residues" evidence="10">
    <location>
        <begin position="232"/>
        <end position="255"/>
    </location>
</feature>
<dbReference type="PROSITE" id="PS50059">
    <property type="entry name" value="FKBP_PPIASE"/>
    <property type="match status" value="1"/>
</dbReference>